<evidence type="ECO:0000256" key="1">
    <source>
        <dbReference type="SAM" id="MobiDB-lite"/>
    </source>
</evidence>
<sequence length="1219" mass="130229">MNNGELPSPTPDSMSLKDQKKFGDVLNSAVQGAATSAEVNNGQQKKGGWVQKTWGRLKSRGQKDNGALQPAVGAAPENRTTSIKDGSVSPSKTTPAPTEASAASVSADELTKSQAQHGYESDQLMAAATGEAVSIADPYLAAAKQVEAATNRPVAQPTAETPSSVLTEQENPSIGELPTNRNFNVAEASQILGLNEHDTRIALRVLGAVEEDQNSGTYRVDQKNVEKFRVAFKGAVIDLRRSASAAPAPSAEPIVSAPEQAAAPAMVTTDHETPEPSSSSKTAATLMNLLSGSVVTDSSTLPGIHEPGELPPFLRGRSTPEPAASDESTTKKEGSIIAGFPTDRDFTAEDISRNLGLDEFTAKSFLEGLKIDGIVEEDKDSPGNYKVNQEKFRDAQGMLEATADSFTKAASPTGADTGPTAPIPGPDTAASAAPAEATAPAPDRGTASDPEPTATTTPAIETPLTPAEVEEINKWVSMLLSSNKDAQRTISFVLSLNPTVTSEQLQKRLKLNNNLADQARLDALISELQSRGMIQESTTEPGKFNVVKTTFESTVAPDSSAAGATTVVPENPPPSPIDSLPAEQKTKIQQLLTGKTIGVQELLKALDNDQDKVREIQSYLTGSGEYRYDARKQRFVKVTEALGTRIKNKLEAAGQNLTSRDFYIEAAKTYIDSLSWRGKSKVAYLTGLGVGVGAPILIASAGLTGGGTLVVGLGFAAAKLAITQIPAYALTRRTRKNIRKFAEDTFKPGESLSAGLDEAEQKKRVGQFVRQVYELTKRDHLLEKEKGKITERLHPDLVKAFQLLATGDSDMERTTRATALAQTKATELNSLREKYQKTHKVIRGLASGFAVGGLLSTGTDLVSGGIERFTATAIPTESPLDPTGSAARGVVGGLSEPPIDLTGSAANTPPEVYGAARRAVEAWAANPDSSIDPETLRRAAEVGKEVNVQAIDGTANRGIEQAYKILEQSGITTNNQEIVQQVQESILHKAEALANQVAEKTPPDQFATAYREALMNELPNLETVARQEIIEKLAGEQLTKTAERTVSRGFGDSFTILDYFKEKGINDIDLKGPEGAKVYGTLAQGLDLTSGEHINYISPADWASRLETAYKVGDNFALKTFFELGGLEGMNLSNAELMSFLQQLYNGEPAAIEQLNQLLVKRGIFESEKINALVQDAMSKSPTSQLSLRKLHSLFQWRQPGVLNLPANPKLVLGYKYGL</sequence>
<feature type="compositionally biased region" description="Low complexity" evidence="1">
    <location>
        <begin position="89"/>
        <end position="107"/>
    </location>
</feature>
<keyword evidence="2" id="KW-1133">Transmembrane helix</keyword>
<organism evidence="3 4">
    <name type="scientific">Candidatus Daviesbacteria bacterium GW2011_GWA2_38_24</name>
    <dbReference type="NCBI Taxonomy" id="1618422"/>
    <lineage>
        <taxon>Bacteria</taxon>
        <taxon>Candidatus Daviesiibacteriota</taxon>
    </lineage>
</organism>
<dbReference type="Proteomes" id="UP000034235">
    <property type="component" value="Unassembled WGS sequence"/>
</dbReference>
<dbReference type="AlphaFoldDB" id="A0A0G0JDP8"/>
<feature type="compositionally biased region" description="Low complexity" evidence="1">
    <location>
        <begin position="243"/>
        <end position="258"/>
    </location>
</feature>
<feature type="region of interest" description="Disordered" evidence="1">
    <location>
        <begin position="305"/>
        <end position="340"/>
    </location>
</feature>
<gene>
    <name evidence="3" type="ORF">US86_C0008G0016</name>
</gene>
<name>A0A0G0JDP8_9BACT</name>
<feature type="transmembrane region" description="Helical" evidence="2">
    <location>
        <begin position="682"/>
        <end position="703"/>
    </location>
</feature>
<evidence type="ECO:0000313" key="4">
    <source>
        <dbReference type="Proteomes" id="UP000034235"/>
    </source>
</evidence>
<feature type="region of interest" description="Disordered" evidence="1">
    <location>
        <begin position="1"/>
        <end position="118"/>
    </location>
</feature>
<feature type="compositionally biased region" description="Low complexity" evidence="1">
    <location>
        <begin position="426"/>
        <end position="442"/>
    </location>
</feature>
<accession>A0A0G0JDP8</accession>
<feature type="region of interest" description="Disordered" evidence="1">
    <location>
        <begin position="408"/>
        <end position="466"/>
    </location>
</feature>
<feature type="region of interest" description="Disordered" evidence="1">
    <location>
        <begin position="146"/>
        <end position="179"/>
    </location>
</feature>
<reference evidence="3 4" key="1">
    <citation type="journal article" date="2015" name="Nature">
        <title>rRNA introns, odd ribosomes, and small enigmatic genomes across a large radiation of phyla.</title>
        <authorList>
            <person name="Brown C.T."/>
            <person name="Hug L.A."/>
            <person name="Thomas B.C."/>
            <person name="Sharon I."/>
            <person name="Castelle C.J."/>
            <person name="Singh A."/>
            <person name="Wilkins M.J."/>
            <person name="Williams K.H."/>
            <person name="Banfield J.F."/>
        </authorList>
    </citation>
    <scope>NUCLEOTIDE SEQUENCE [LARGE SCALE GENOMIC DNA]</scope>
</reference>
<proteinExistence type="predicted"/>
<evidence type="ECO:0000313" key="3">
    <source>
        <dbReference type="EMBL" id="KKQ65793.1"/>
    </source>
</evidence>
<feature type="transmembrane region" description="Helical" evidence="2">
    <location>
        <begin position="709"/>
        <end position="730"/>
    </location>
</feature>
<feature type="region of interest" description="Disordered" evidence="1">
    <location>
        <begin position="243"/>
        <end position="281"/>
    </location>
</feature>
<comment type="caution">
    <text evidence="3">The sequence shown here is derived from an EMBL/GenBank/DDBJ whole genome shotgun (WGS) entry which is preliminary data.</text>
</comment>
<protein>
    <submittedName>
        <fullName evidence="3">Uncharacterized protein</fullName>
    </submittedName>
</protein>
<dbReference type="PANTHER" id="PTHR48125">
    <property type="entry name" value="LP07818P1"/>
    <property type="match status" value="1"/>
</dbReference>
<feature type="compositionally biased region" description="Polar residues" evidence="1">
    <location>
        <begin position="158"/>
        <end position="172"/>
    </location>
</feature>
<keyword evidence="2" id="KW-0812">Transmembrane</keyword>
<feature type="compositionally biased region" description="Low complexity" evidence="1">
    <location>
        <begin position="450"/>
        <end position="466"/>
    </location>
</feature>
<dbReference type="PANTHER" id="PTHR48125:SF12">
    <property type="entry name" value="AT HOOK TRANSCRIPTION FACTOR FAMILY-RELATED"/>
    <property type="match status" value="1"/>
</dbReference>
<keyword evidence="2" id="KW-0472">Membrane</keyword>
<dbReference type="EMBL" id="LBUP01000008">
    <property type="protein sequence ID" value="KKQ65793.1"/>
    <property type="molecule type" value="Genomic_DNA"/>
</dbReference>
<evidence type="ECO:0000256" key="2">
    <source>
        <dbReference type="SAM" id="Phobius"/>
    </source>
</evidence>
<feature type="region of interest" description="Disordered" evidence="1">
    <location>
        <begin position="558"/>
        <end position="577"/>
    </location>
</feature>
<feature type="compositionally biased region" description="Polar residues" evidence="1">
    <location>
        <begin position="28"/>
        <end position="44"/>
    </location>
</feature>